<dbReference type="PANTHER" id="PTHR42932:SF3">
    <property type="entry name" value="DNA PROTECTION DURING STARVATION PROTEIN"/>
    <property type="match status" value="1"/>
</dbReference>
<sequence>MSKKGKVAKAELKIDSKAPKIEIGISKDHRAEIAAGLSRLLADEYTLYLKTHNFHWNVTGPMFNTLHLMFETHYTEAALAVDLVAERIRALGFHAPGSYSQYAALASVKEATNVPEAMEMVRQLVADHETVSRTARSLFPAADEAHDEPTADLLTQRMQLHEKTAWMLRSLLE</sequence>
<dbReference type="InterPro" id="IPR009078">
    <property type="entry name" value="Ferritin-like_SF"/>
</dbReference>
<dbReference type="InterPro" id="IPR023188">
    <property type="entry name" value="DPS_DNA-bd_CS"/>
</dbReference>
<evidence type="ECO:0000256" key="1">
    <source>
        <dbReference type="ARBA" id="ARBA00009497"/>
    </source>
</evidence>
<protein>
    <submittedName>
        <fullName evidence="4">Ferritin and Dps</fullName>
    </submittedName>
</protein>
<dbReference type="AlphaFoldDB" id="I8T5B9"/>
<dbReference type="Pfam" id="PF00210">
    <property type="entry name" value="Ferritin"/>
    <property type="match status" value="1"/>
</dbReference>
<dbReference type="InterPro" id="IPR012347">
    <property type="entry name" value="Ferritin-like"/>
</dbReference>
<keyword evidence="5" id="KW-1185">Reference proteome</keyword>
<dbReference type="InterPro" id="IPR002177">
    <property type="entry name" value="DPS_DNA-bd"/>
</dbReference>
<feature type="domain" description="Ferritin/DPS" evidence="3">
    <location>
        <begin position="35"/>
        <end position="173"/>
    </location>
</feature>
<reference evidence="4 5" key="1">
    <citation type="journal article" date="2012" name="J. Bacteriol.">
        <title>Genome Sequence of n-Alkane-Degrading Hydrocarboniphaga effusa Strain AP103T (ATCC BAA-332T).</title>
        <authorList>
            <person name="Chang H.K."/>
            <person name="Zylstra G.J."/>
            <person name="Chae J.C."/>
        </authorList>
    </citation>
    <scope>NUCLEOTIDE SEQUENCE [LARGE SCALE GENOMIC DNA]</scope>
    <source>
        <strain evidence="4 5">AP103</strain>
    </source>
</reference>
<accession>I8T5B9</accession>
<dbReference type="PRINTS" id="PR01346">
    <property type="entry name" value="HELNAPAPROT"/>
</dbReference>
<evidence type="ECO:0000313" key="4">
    <source>
        <dbReference type="EMBL" id="EIT68923.1"/>
    </source>
</evidence>
<evidence type="ECO:0000256" key="2">
    <source>
        <dbReference type="RuleBase" id="RU003875"/>
    </source>
</evidence>
<dbReference type="EMBL" id="AKGD01000002">
    <property type="protein sequence ID" value="EIT68923.1"/>
    <property type="molecule type" value="Genomic_DNA"/>
</dbReference>
<evidence type="ECO:0000259" key="3">
    <source>
        <dbReference type="Pfam" id="PF00210"/>
    </source>
</evidence>
<dbReference type="PANTHER" id="PTHR42932">
    <property type="entry name" value="GENERAL STRESS PROTEIN 20U"/>
    <property type="match status" value="1"/>
</dbReference>
<dbReference type="PROSITE" id="PS00819">
    <property type="entry name" value="DPS_2"/>
    <property type="match status" value="1"/>
</dbReference>
<dbReference type="RefSeq" id="WP_007185448.1">
    <property type="nucleotide sequence ID" value="NZ_AKGD01000002.1"/>
</dbReference>
<dbReference type="PATRIC" id="fig|1172194.4.peg.2421"/>
<evidence type="ECO:0000313" key="5">
    <source>
        <dbReference type="Proteomes" id="UP000003704"/>
    </source>
</evidence>
<dbReference type="STRING" id="1172194.WQQ_25050"/>
<dbReference type="OrthoDB" id="9797687at2"/>
<comment type="similarity">
    <text evidence="1 2">Belongs to the Dps family.</text>
</comment>
<gene>
    <name evidence="4" type="ORF">WQQ_25050</name>
</gene>
<dbReference type="Proteomes" id="UP000003704">
    <property type="component" value="Unassembled WGS sequence"/>
</dbReference>
<dbReference type="SUPFAM" id="SSF47240">
    <property type="entry name" value="Ferritin-like"/>
    <property type="match status" value="1"/>
</dbReference>
<organism evidence="4 5">
    <name type="scientific">Hydrocarboniphaga effusa AP103</name>
    <dbReference type="NCBI Taxonomy" id="1172194"/>
    <lineage>
        <taxon>Bacteria</taxon>
        <taxon>Pseudomonadati</taxon>
        <taxon>Pseudomonadota</taxon>
        <taxon>Gammaproteobacteria</taxon>
        <taxon>Nevskiales</taxon>
        <taxon>Nevskiaceae</taxon>
        <taxon>Hydrocarboniphaga</taxon>
    </lineage>
</organism>
<dbReference type="GO" id="GO:0008199">
    <property type="term" value="F:ferric iron binding"/>
    <property type="evidence" value="ECO:0007669"/>
    <property type="project" value="InterPro"/>
</dbReference>
<name>I8T5B9_9GAMM</name>
<comment type="caution">
    <text evidence="4">The sequence shown here is derived from an EMBL/GenBank/DDBJ whole genome shotgun (WGS) entry which is preliminary data.</text>
</comment>
<dbReference type="PROSITE" id="PS00818">
    <property type="entry name" value="DPS_1"/>
    <property type="match status" value="1"/>
</dbReference>
<dbReference type="GO" id="GO:0016722">
    <property type="term" value="F:oxidoreductase activity, acting on metal ions"/>
    <property type="evidence" value="ECO:0007669"/>
    <property type="project" value="InterPro"/>
</dbReference>
<dbReference type="InterPro" id="IPR008331">
    <property type="entry name" value="Ferritin_DPS_dom"/>
</dbReference>
<dbReference type="CDD" id="cd01043">
    <property type="entry name" value="DPS"/>
    <property type="match status" value="1"/>
</dbReference>
<dbReference type="Gene3D" id="1.20.1260.10">
    <property type="match status" value="1"/>
</dbReference>
<dbReference type="PIRSF" id="PIRSF005900">
    <property type="entry name" value="Dps"/>
    <property type="match status" value="1"/>
</dbReference>
<proteinExistence type="inferred from homology"/>